<dbReference type="InterPro" id="IPR036188">
    <property type="entry name" value="FAD/NAD-bd_sf"/>
</dbReference>
<dbReference type="Gene3D" id="3.50.50.60">
    <property type="entry name" value="FAD/NAD(P)-binding domain"/>
    <property type="match status" value="1"/>
</dbReference>
<dbReference type="EMBL" id="JAAXOQ010000001">
    <property type="protein sequence ID" value="NKY16964.1"/>
    <property type="molecule type" value="Genomic_DNA"/>
</dbReference>
<accession>A0A846WVS1</accession>
<reference evidence="2 3" key="1">
    <citation type="submission" date="2020-04" db="EMBL/GenBank/DDBJ databases">
        <title>MicrobeNet Type strains.</title>
        <authorList>
            <person name="Nicholson A.C."/>
        </authorList>
    </citation>
    <scope>NUCLEOTIDE SEQUENCE [LARGE SCALE GENOMIC DNA]</scope>
    <source>
        <strain evidence="2 3">DSM 44113</strain>
    </source>
</reference>
<comment type="caution">
    <text evidence="2">The sequence shown here is derived from an EMBL/GenBank/DDBJ whole genome shotgun (WGS) entry which is preliminary data.</text>
</comment>
<organism evidence="2 3">
    <name type="scientific">Tsukamurella spumae</name>
    <dbReference type="NCBI Taxonomy" id="44753"/>
    <lineage>
        <taxon>Bacteria</taxon>
        <taxon>Bacillati</taxon>
        <taxon>Actinomycetota</taxon>
        <taxon>Actinomycetes</taxon>
        <taxon>Mycobacteriales</taxon>
        <taxon>Tsukamurellaceae</taxon>
        <taxon>Tsukamurella</taxon>
    </lineage>
</organism>
<name>A0A846WVS1_9ACTN</name>
<sequence>MRAAEAPRIVVIGARVPAVDGARTVTVAPSDVLGLRFRPDRDVWTVTTAAGALDYDLVVLPGTTAEIAVPALDPRVVAPSSVGPTDAERAYLGMLVDGVPNLVLTDGSKDQLDTLQAWLKWMYAEAATRILARPPVTARWIQRGRRTPTRPDRDAVDLSNDHVRDEGVYTGSAVLCSGDYEAVSPVRLAGHLEPLDGHYHWYGTVDDLEIGAALKKMPRGSVTVSVGGGAGSPAMVTDKTVWGTYRLVGVGTPPYPL</sequence>
<keyword evidence="3" id="KW-1185">Reference proteome</keyword>
<dbReference type="RefSeq" id="WP_168544082.1">
    <property type="nucleotide sequence ID" value="NZ_BAAAKS010000031.1"/>
</dbReference>
<evidence type="ECO:0000313" key="3">
    <source>
        <dbReference type="Proteomes" id="UP000582646"/>
    </source>
</evidence>
<protein>
    <submittedName>
        <fullName evidence="2">DUF4873 domain-containing protein</fullName>
    </submittedName>
</protein>
<dbReference type="InterPro" id="IPR032371">
    <property type="entry name" value="DUF4873"/>
</dbReference>
<evidence type="ECO:0000259" key="1">
    <source>
        <dbReference type="Pfam" id="PF16170"/>
    </source>
</evidence>
<evidence type="ECO:0000313" key="2">
    <source>
        <dbReference type="EMBL" id="NKY16964.1"/>
    </source>
</evidence>
<proteinExistence type="predicted"/>
<feature type="domain" description="DUF4873" evidence="1">
    <location>
        <begin position="168"/>
        <end position="256"/>
    </location>
</feature>
<dbReference type="Pfam" id="PF16170">
    <property type="entry name" value="DUF4873"/>
    <property type="match status" value="1"/>
</dbReference>
<dbReference type="AlphaFoldDB" id="A0A846WVS1"/>
<dbReference type="Proteomes" id="UP000582646">
    <property type="component" value="Unassembled WGS sequence"/>
</dbReference>
<gene>
    <name evidence="2" type="ORF">HF999_01030</name>
</gene>